<dbReference type="AlphaFoldDB" id="A0A449BKC6"/>
<gene>
    <name evidence="5" type="ORF">NCTC10172_00952</name>
</gene>
<dbReference type="InterPro" id="IPR013123">
    <property type="entry name" value="SpoU_subst-bd"/>
</dbReference>
<protein>
    <submittedName>
        <fullName evidence="5">TrmH family RNA methyltransferase</fullName>
        <ecNumber evidence="5">2.1.1.-</ecNumber>
    </submittedName>
</protein>
<comment type="similarity">
    <text evidence="1">Belongs to the class IV-like SAM-binding methyltransferase superfamily. RNA methyltransferase TrmH family.</text>
</comment>
<dbReference type="SUPFAM" id="SSF75217">
    <property type="entry name" value="alpha/beta knot"/>
    <property type="match status" value="1"/>
</dbReference>
<dbReference type="Pfam" id="PF00588">
    <property type="entry name" value="SpoU_methylase"/>
    <property type="match status" value="1"/>
</dbReference>
<evidence type="ECO:0000256" key="2">
    <source>
        <dbReference type="ARBA" id="ARBA00022603"/>
    </source>
</evidence>
<keyword evidence="3 5" id="KW-0808">Transferase</keyword>
<dbReference type="CDD" id="cd18103">
    <property type="entry name" value="SpoU-like_RlmB"/>
    <property type="match status" value="1"/>
</dbReference>
<dbReference type="PANTHER" id="PTHR46429">
    <property type="entry name" value="23S RRNA (GUANOSINE-2'-O-)-METHYLTRANSFERASE RLMB"/>
    <property type="match status" value="1"/>
</dbReference>
<keyword evidence="2 5" id="KW-0489">Methyltransferase</keyword>
<dbReference type="STRING" id="1408416.GCA_000702765_00389"/>
<dbReference type="GO" id="GO:0005829">
    <property type="term" value="C:cytosol"/>
    <property type="evidence" value="ECO:0007669"/>
    <property type="project" value="TreeGrafter"/>
</dbReference>
<dbReference type="Proteomes" id="UP000290909">
    <property type="component" value="Chromosome"/>
</dbReference>
<dbReference type="GO" id="GO:0032259">
    <property type="term" value="P:methylation"/>
    <property type="evidence" value="ECO:0007669"/>
    <property type="project" value="UniProtKB-KW"/>
</dbReference>
<accession>A0A449BKC6</accession>
<evidence type="ECO:0000313" key="5">
    <source>
        <dbReference type="EMBL" id="VEU82925.1"/>
    </source>
</evidence>
<proteinExistence type="inferred from homology"/>
<dbReference type="GO" id="GO:0008173">
    <property type="term" value="F:RNA methyltransferase activity"/>
    <property type="evidence" value="ECO:0007669"/>
    <property type="project" value="InterPro"/>
</dbReference>
<dbReference type="NCBIfam" id="TIGR00186">
    <property type="entry name" value="rRNA_methyl_3"/>
    <property type="match status" value="1"/>
</dbReference>
<feature type="domain" description="RNA 2-O ribose methyltransferase substrate binding" evidence="4">
    <location>
        <begin position="2"/>
        <end position="74"/>
    </location>
</feature>
<name>A0A449BKC6_9MOLU</name>
<dbReference type="Pfam" id="PF08032">
    <property type="entry name" value="SpoU_sub_bind"/>
    <property type="match status" value="1"/>
</dbReference>
<dbReference type="InterPro" id="IPR004441">
    <property type="entry name" value="rRNA_MeTrfase_TrmH"/>
</dbReference>
<evidence type="ECO:0000256" key="3">
    <source>
        <dbReference type="ARBA" id="ARBA00022679"/>
    </source>
</evidence>
<dbReference type="KEGG" id="ahk:NCTC10172_00952"/>
<reference evidence="5 6" key="1">
    <citation type="submission" date="2019-01" db="EMBL/GenBank/DDBJ databases">
        <authorList>
            <consortium name="Pathogen Informatics"/>
        </authorList>
    </citation>
    <scope>NUCLEOTIDE SEQUENCE [LARGE SCALE GENOMIC DNA]</scope>
    <source>
        <strain evidence="5 6">NCTC10172</strain>
    </source>
</reference>
<dbReference type="SMART" id="SM00967">
    <property type="entry name" value="SpoU_sub_bind"/>
    <property type="match status" value="1"/>
</dbReference>
<evidence type="ECO:0000259" key="4">
    <source>
        <dbReference type="SMART" id="SM00967"/>
    </source>
</evidence>
<dbReference type="InterPro" id="IPR029028">
    <property type="entry name" value="Alpha/beta_knot_MTases"/>
</dbReference>
<dbReference type="SUPFAM" id="SSF55315">
    <property type="entry name" value="L30e-like"/>
    <property type="match status" value="1"/>
</dbReference>
<organism evidence="5 6">
    <name type="scientific">Acholeplasma hippikon</name>
    <dbReference type="NCBI Taxonomy" id="264636"/>
    <lineage>
        <taxon>Bacteria</taxon>
        <taxon>Bacillati</taxon>
        <taxon>Mycoplasmatota</taxon>
        <taxon>Mollicutes</taxon>
        <taxon>Acholeplasmatales</taxon>
        <taxon>Acholeplasmataceae</taxon>
        <taxon>Acholeplasma</taxon>
    </lineage>
</organism>
<dbReference type="PANTHER" id="PTHR46429:SF1">
    <property type="entry name" value="23S RRNA (GUANOSINE-2'-O-)-METHYLTRANSFERASE RLMB"/>
    <property type="match status" value="1"/>
</dbReference>
<dbReference type="GO" id="GO:0006396">
    <property type="term" value="P:RNA processing"/>
    <property type="evidence" value="ECO:0007669"/>
    <property type="project" value="InterPro"/>
</dbReference>
<dbReference type="Gene3D" id="3.40.1280.10">
    <property type="match status" value="1"/>
</dbReference>
<evidence type="ECO:0000256" key="1">
    <source>
        <dbReference type="ARBA" id="ARBA00007228"/>
    </source>
</evidence>
<sequence length="230" mass="25441">MIIYGKNVIREAVLNKRPIYKMHVDEKSTDTKFINFLEQNNVKFVKTNKGELNNLTNNGVHNGVVADVKPYEYVSLESALDESKVQKFLMLDEIQDPHNLGAILRSVEATKFDGVIVSKSNQVELTGAVAKTSSGAIEHVKMILVSNLYQTILKMQEKGFIAIGTAGEAKHSYTEIPKDKPLVIIMGNEAEGLRPLIKKGCDMLVSIPMFGKVNSLNVSVATALMLYQTI</sequence>
<dbReference type="InterPro" id="IPR029064">
    <property type="entry name" value="Ribosomal_eL30-like_sf"/>
</dbReference>
<dbReference type="EC" id="2.1.1.-" evidence="5"/>
<dbReference type="RefSeq" id="WP_035368571.1">
    <property type="nucleotide sequence ID" value="NZ_LR215050.1"/>
</dbReference>
<keyword evidence="6" id="KW-1185">Reference proteome</keyword>
<dbReference type="InterPro" id="IPR029026">
    <property type="entry name" value="tRNA_m1G_MTases_N"/>
</dbReference>
<dbReference type="Gene3D" id="3.30.1330.30">
    <property type="match status" value="1"/>
</dbReference>
<dbReference type="EMBL" id="LR215050">
    <property type="protein sequence ID" value="VEU82925.1"/>
    <property type="molecule type" value="Genomic_DNA"/>
</dbReference>
<dbReference type="GO" id="GO:0003723">
    <property type="term" value="F:RNA binding"/>
    <property type="evidence" value="ECO:0007669"/>
    <property type="project" value="InterPro"/>
</dbReference>
<evidence type="ECO:0000313" key="6">
    <source>
        <dbReference type="Proteomes" id="UP000290909"/>
    </source>
</evidence>
<dbReference type="InterPro" id="IPR001537">
    <property type="entry name" value="SpoU_MeTrfase"/>
</dbReference>